<dbReference type="EMBL" id="JBJQOH010000007">
    <property type="protein sequence ID" value="KAL3678761.1"/>
    <property type="molecule type" value="Genomic_DNA"/>
</dbReference>
<dbReference type="AlphaFoldDB" id="A0ABD3GLK8"/>
<proteinExistence type="predicted"/>
<organism evidence="2 3">
    <name type="scientific">Riccia sorocarpa</name>
    <dbReference type="NCBI Taxonomy" id="122646"/>
    <lineage>
        <taxon>Eukaryota</taxon>
        <taxon>Viridiplantae</taxon>
        <taxon>Streptophyta</taxon>
        <taxon>Embryophyta</taxon>
        <taxon>Marchantiophyta</taxon>
        <taxon>Marchantiopsida</taxon>
        <taxon>Marchantiidae</taxon>
        <taxon>Marchantiales</taxon>
        <taxon>Ricciaceae</taxon>
        <taxon>Riccia</taxon>
    </lineage>
</organism>
<dbReference type="InterPro" id="IPR028260">
    <property type="entry name" value="FAM177"/>
</dbReference>
<evidence type="ECO:0000313" key="2">
    <source>
        <dbReference type="EMBL" id="KAL3678761.1"/>
    </source>
</evidence>
<evidence type="ECO:0000256" key="1">
    <source>
        <dbReference type="SAM" id="MobiDB-lite"/>
    </source>
</evidence>
<dbReference type="Pfam" id="PF14774">
    <property type="entry name" value="FAM177"/>
    <property type="match status" value="1"/>
</dbReference>
<feature type="region of interest" description="Disordered" evidence="1">
    <location>
        <begin position="1"/>
        <end position="22"/>
    </location>
</feature>
<name>A0ABD3GLK8_9MARC</name>
<accession>A0ABD3GLK8</accession>
<dbReference type="Proteomes" id="UP001633002">
    <property type="component" value="Unassembled WGS sequence"/>
</dbReference>
<comment type="caution">
    <text evidence="2">The sequence shown here is derived from an EMBL/GenBank/DDBJ whole genome shotgun (WGS) entry which is preliminary data.</text>
</comment>
<evidence type="ECO:0000313" key="3">
    <source>
        <dbReference type="Proteomes" id="UP001633002"/>
    </source>
</evidence>
<sequence length="74" mass="8277">MSSSPPPAVEVDIENGSSSPPPVIPAPSFWSRFTEAVDAVEERIANFLGLNESKYQWAMDEYMKQQLVCIVLYL</sequence>
<gene>
    <name evidence="2" type="ORF">R1sor_021717</name>
</gene>
<keyword evidence="3" id="KW-1185">Reference proteome</keyword>
<reference evidence="2 3" key="1">
    <citation type="submission" date="2024-09" db="EMBL/GenBank/DDBJ databases">
        <title>Chromosome-scale assembly of Riccia sorocarpa.</title>
        <authorList>
            <person name="Paukszto L."/>
        </authorList>
    </citation>
    <scope>NUCLEOTIDE SEQUENCE [LARGE SCALE GENOMIC DNA]</scope>
    <source>
        <strain evidence="2">LP-2024</strain>
        <tissue evidence="2">Aerial parts of the thallus</tissue>
    </source>
</reference>
<protein>
    <submittedName>
        <fullName evidence="2">Uncharacterized protein</fullName>
    </submittedName>
</protein>